<dbReference type="InterPro" id="IPR001753">
    <property type="entry name" value="Enoyl-CoA_hydra/iso"/>
</dbReference>
<dbReference type="RefSeq" id="XP_021873925.1">
    <property type="nucleotide sequence ID" value="XM_022014833.1"/>
</dbReference>
<dbReference type="GO" id="GO:0006635">
    <property type="term" value="P:fatty acid beta-oxidation"/>
    <property type="evidence" value="ECO:0007669"/>
    <property type="project" value="UniProtKB-UniPathway"/>
</dbReference>
<dbReference type="SUPFAM" id="SSF52096">
    <property type="entry name" value="ClpP/crotonase"/>
    <property type="match status" value="1"/>
</dbReference>
<dbReference type="Gene3D" id="1.10.12.10">
    <property type="entry name" value="Lyase 2-enoyl-coa Hydratase, Chain A, domain 2"/>
    <property type="match status" value="1"/>
</dbReference>
<dbReference type="Gene3D" id="3.90.226.10">
    <property type="entry name" value="2-enoyl-CoA Hydratase, Chain A, domain 1"/>
    <property type="match status" value="1"/>
</dbReference>
<sequence length="288" mass="31642">MDLAKTKWDFHRCSLPSEGVLLVEFDRAPVNAFHDEMWTELRHVMHHASLNPGVRCVVLASKLNKGFTAGLDIKDQLAAMQNYPKDPGRQALVLLDHLRDFQDAISSLAECRAPVIAALHGICFGLGLDIASACDIRLAAENTTFRIAEVDVGLAADIGTLQRFPKIIGNDSKARELALTARSFGAHEAKEFGFLSKVVKGDREAVTKAALEVAKQIAEKSPIAVLSTKHLMNHARDHSVREGLEYTQAWNMGMLQTEDVSNAMKGVLSKKQARFAPVPLIQRVKAKL</sequence>
<evidence type="ECO:0000313" key="6">
    <source>
        <dbReference type="EMBL" id="ORX40140.1"/>
    </source>
</evidence>
<dbReference type="GeneID" id="33556641"/>
<dbReference type="InterPro" id="IPR029045">
    <property type="entry name" value="ClpP/crotonase-like_dom_sf"/>
</dbReference>
<keyword evidence="7" id="KW-1185">Reference proteome</keyword>
<reference evidence="6 7" key="1">
    <citation type="submission" date="2017-03" db="EMBL/GenBank/DDBJ databases">
        <title>Widespread Adenine N6-methylation of Active Genes in Fungi.</title>
        <authorList>
            <consortium name="DOE Joint Genome Institute"/>
            <person name="Mondo S.J."/>
            <person name="Dannebaum R.O."/>
            <person name="Kuo R.C."/>
            <person name="Louie K.B."/>
            <person name="Bewick A.J."/>
            <person name="Labutti K."/>
            <person name="Haridas S."/>
            <person name="Kuo A."/>
            <person name="Salamov A."/>
            <person name="Ahrendt S.R."/>
            <person name="Lau R."/>
            <person name="Bowen B.P."/>
            <person name="Lipzen A."/>
            <person name="Sullivan W."/>
            <person name="Andreopoulos W.B."/>
            <person name="Clum A."/>
            <person name="Lindquist E."/>
            <person name="Daum C."/>
            <person name="Northen T.R."/>
            <person name="Ramamoorthy G."/>
            <person name="Schmitz R.J."/>
            <person name="Gryganskyi A."/>
            <person name="Culley D."/>
            <person name="Magnuson J."/>
            <person name="James T.Y."/>
            <person name="O'Malley M.A."/>
            <person name="Stajich J.E."/>
            <person name="Spatafora J.W."/>
            <person name="Visel A."/>
            <person name="Grigoriev I.V."/>
        </authorList>
    </citation>
    <scope>NUCLEOTIDE SEQUENCE [LARGE SCALE GENOMIC DNA]</scope>
    <source>
        <strain evidence="6 7">NRRL Y-17943</strain>
    </source>
</reference>
<evidence type="ECO:0000256" key="2">
    <source>
        <dbReference type="ARBA" id="ARBA00005254"/>
    </source>
</evidence>
<dbReference type="InterPro" id="IPR014748">
    <property type="entry name" value="Enoyl-CoA_hydra_C"/>
</dbReference>
<evidence type="ECO:0000256" key="5">
    <source>
        <dbReference type="ARBA" id="ARBA00023235"/>
    </source>
</evidence>
<proteinExistence type="inferred from homology"/>
<dbReference type="EMBL" id="NBSH01000002">
    <property type="protein sequence ID" value="ORX40140.1"/>
    <property type="molecule type" value="Genomic_DNA"/>
</dbReference>
<dbReference type="PANTHER" id="PTHR43149:SF1">
    <property type="entry name" value="DELTA(3,5)-DELTA(2,4)-DIENOYL-COA ISOMERASE, MITOCHONDRIAL"/>
    <property type="match status" value="1"/>
</dbReference>
<dbReference type="GO" id="GO:0005739">
    <property type="term" value="C:mitochondrion"/>
    <property type="evidence" value="ECO:0007669"/>
    <property type="project" value="TreeGrafter"/>
</dbReference>
<dbReference type="CDD" id="cd06558">
    <property type="entry name" value="crotonase-like"/>
    <property type="match status" value="1"/>
</dbReference>
<dbReference type="InParanoid" id="A0A1Y1UPZ9"/>
<dbReference type="Proteomes" id="UP000193218">
    <property type="component" value="Unassembled WGS sequence"/>
</dbReference>
<comment type="pathway">
    <text evidence="1">Lipid metabolism; fatty acid beta-oxidation.</text>
</comment>
<evidence type="ECO:0000256" key="4">
    <source>
        <dbReference type="ARBA" id="ARBA00023098"/>
    </source>
</evidence>
<keyword evidence="5" id="KW-0413">Isomerase</keyword>
<keyword evidence="3" id="KW-0276">Fatty acid metabolism</keyword>
<dbReference type="UniPathway" id="UPA00659"/>
<comment type="similarity">
    <text evidence="2">Belongs to the enoyl-CoA hydratase/isomerase family.</text>
</comment>
<keyword evidence="4" id="KW-0443">Lipid metabolism</keyword>
<dbReference type="InterPro" id="IPR045002">
    <property type="entry name" value="Ech1-like"/>
</dbReference>
<name>A0A1Y1UPZ9_9TREE</name>
<dbReference type="GO" id="GO:0051750">
    <property type="term" value="F:delta(3,5)-delta(2,4)-dienoyl-CoA isomerase activity"/>
    <property type="evidence" value="ECO:0007669"/>
    <property type="project" value="TreeGrafter"/>
</dbReference>
<evidence type="ECO:0000256" key="3">
    <source>
        <dbReference type="ARBA" id="ARBA00022832"/>
    </source>
</evidence>
<evidence type="ECO:0000256" key="1">
    <source>
        <dbReference type="ARBA" id="ARBA00005005"/>
    </source>
</evidence>
<dbReference type="STRING" id="4999.A0A1Y1UPZ9"/>
<dbReference type="PANTHER" id="PTHR43149">
    <property type="entry name" value="ENOYL-COA HYDRATASE"/>
    <property type="match status" value="1"/>
</dbReference>
<gene>
    <name evidence="6" type="ORF">BD324DRAFT_616509</name>
</gene>
<evidence type="ECO:0000313" key="7">
    <source>
        <dbReference type="Proteomes" id="UP000193218"/>
    </source>
</evidence>
<accession>A0A1Y1UPZ9</accession>
<dbReference type="AlphaFoldDB" id="A0A1Y1UPZ9"/>
<dbReference type="FunFam" id="1.10.12.10:FF:000004">
    <property type="entry name" value="Delta3,5-delta2,4-dienoyl-CoA isomerase"/>
    <property type="match status" value="1"/>
</dbReference>
<protein>
    <submittedName>
        <fullName evidence="6">ClpP/crotonase-like domain-containing protein</fullName>
    </submittedName>
</protein>
<dbReference type="Pfam" id="PF00378">
    <property type="entry name" value="ECH_1"/>
    <property type="match status" value="1"/>
</dbReference>
<dbReference type="OrthoDB" id="14970at2759"/>
<organism evidence="6 7">
    <name type="scientific">Kockovaella imperatae</name>
    <dbReference type="NCBI Taxonomy" id="4999"/>
    <lineage>
        <taxon>Eukaryota</taxon>
        <taxon>Fungi</taxon>
        <taxon>Dikarya</taxon>
        <taxon>Basidiomycota</taxon>
        <taxon>Agaricomycotina</taxon>
        <taxon>Tremellomycetes</taxon>
        <taxon>Tremellales</taxon>
        <taxon>Cuniculitremaceae</taxon>
        <taxon>Kockovaella</taxon>
    </lineage>
</organism>
<comment type="caution">
    <text evidence="6">The sequence shown here is derived from an EMBL/GenBank/DDBJ whole genome shotgun (WGS) entry which is preliminary data.</text>
</comment>